<organism evidence="10 11">
    <name type="scientific">Bordetella bronchialis</name>
    <dbReference type="NCBI Taxonomy" id="463025"/>
    <lineage>
        <taxon>Bacteria</taxon>
        <taxon>Pseudomonadati</taxon>
        <taxon>Pseudomonadota</taxon>
        <taxon>Betaproteobacteria</taxon>
        <taxon>Burkholderiales</taxon>
        <taxon>Alcaligenaceae</taxon>
        <taxon>Bordetella</taxon>
    </lineage>
</organism>
<dbReference type="UniPathway" id="UPA00067">
    <property type="reaction ID" value="UER00122"/>
</dbReference>
<comment type="pathway">
    <text evidence="1 8">Amine and polyamine biosynthesis; ectoine biosynthesis; L-ectoine from L-aspartate 4-semialdehyde: step 2/3.</text>
</comment>
<dbReference type="CDD" id="cd04301">
    <property type="entry name" value="NAT_SF"/>
    <property type="match status" value="1"/>
</dbReference>
<evidence type="ECO:0000256" key="6">
    <source>
        <dbReference type="ARBA" id="ARBA00023315"/>
    </source>
</evidence>
<gene>
    <name evidence="8" type="primary">ectA</name>
    <name evidence="10" type="ORF">BAU08_08875</name>
</gene>
<feature type="domain" description="N-acetyltransferase" evidence="9">
    <location>
        <begin position="20"/>
        <end position="175"/>
    </location>
</feature>
<dbReference type="PROSITE" id="PS51186">
    <property type="entry name" value="GNAT"/>
    <property type="match status" value="1"/>
</dbReference>
<dbReference type="InterPro" id="IPR012772">
    <property type="entry name" value="Ectoine_EctA"/>
</dbReference>
<dbReference type="EMBL" id="CP016171">
    <property type="protein sequence ID" value="ANN71427.1"/>
    <property type="molecule type" value="Genomic_DNA"/>
</dbReference>
<evidence type="ECO:0000313" key="11">
    <source>
        <dbReference type="Proteomes" id="UP000092213"/>
    </source>
</evidence>
<evidence type="ECO:0000256" key="4">
    <source>
        <dbReference type="ARBA" id="ARBA00017935"/>
    </source>
</evidence>
<dbReference type="RefSeq" id="WP_066668961.1">
    <property type="nucleotide sequence ID" value="NZ_CP016171.1"/>
</dbReference>
<dbReference type="Pfam" id="PF00583">
    <property type="entry name" value="Acetyltransf_1"/>
    <property type="match status" value="1"/>
</dbReference>
<evidence type="ECO:0000256" key="8">
    <source>
        <dbReference type="RuleBase" id="RU365045"/>
    </source>
</evidence>
<dbReference type="SUPFAM" id="SSF55729">
    <property type="entry name" value="Acyl-CoA N-acyltransferases (Nat)"/>
    <property type="match status" value="1"/>
</dbReference>
<evidence type="ECO:0000313" key="10">
    <source>
        <dbReference type="EMBL" id="ANN71427.1"/>
    </source>
</evidence>
<comment type="catalytic activity">
    <reaction evidence="7 8">
        <text>L-2,4-diaminobutanoate + acetyl-CoA = (2S)-4-acetamido-2-aminobutanoate + CoA + H(+)</text>
        <dbReference type="Rhea" id="RHEA:16901"/>
        <dbReference type="ChEBI" id="CHEBI:15378"/>
        <dbReference type="ChEBI" id="CHEBI:57287"/>
        <dbReference type="ChEBI" id="CHEBI:57288"/>
        <dbReference type="ChEBI" id="CHEBI:58761"/>
        <dbReference type="ChEBI" id="CHEBI:58929"/>
        <dbReference type="EC" id="2.3.1.178"/>
    </reaction>
</comment>
<evidence type="ECO:0000256" key="1">
    <source>
        <dbReference type="ARBA" id="ARBA00004978"/>
    </source>
</evidence>
<accession>A0A193FUJ5</accession>
<comment type="similarity">
    <text evidence="2 8">Belongs to the acetyltransferase family. EctA subfamily.</text>
</comment>
<name>A0A193FUJ5_9BORD</name>
<dbReference type="InterPro" id="IPR000182">
    <property type="entry name" value="GNAT_dom"/>
</dbReference>
<dbReference type="GO" id="GO:0033816">
    <property type="term" value="F:diaminobutyrate acetyltransferase activity"/>
    <property type="evidence" value="ECO:0007669"/>
    <property type="project" value="UniProtKB-EC"/>
</dbReference>
<dbReference type="InterPro" id="IPR016181">
    <property type="entry name" value="Acyl_CoA_acyltransferase"/>
</dbReference>
<dbReference type="NCBIfam" id="TIGR02406">
    <property type="entry name" value="ectoine_EctA"/>
    <property type="match status" value="1"/>
</dbReference>
<dbReference type="AlphaFoldDB" id="A0A193FUJ5"/>
<comment type="function">
    <text evidence="8">Catalyzes the acetylation of L-2,4-diaminobutyrate (DABA) to gamma-N-acetyl-alpha,gamma-diaminobutyric acid (ADABA) with acetyl coenzyme A.</text>
</comment>
<protein>
    <recommendedName>
        <fullName evidence="4 8">L-2,4-diaminobutyric acid acetyltransferase</fullName>
        <shortName evidence="8">DABA acetyltransferase</shortName>
        <ecNumber evidence="3 8">2.3.1.178</ecNumber>
    </recommendedName>
</protein>
<reference evidence="10 11" key="1">
    <citation type="submission" date="2016-06" db="EMBL/GenBank/DDBJ databases">
        <title>Complete genome sequences of Bordetella bronchialis and Bordetella flabilis.</title>
        <authorList>
            <person name="LiPuma J.J."/>
            <person name="Spilker T."/>
        </authorList>
    </citation>
    <scope>NUCLEOTIDE SEQUENCE [LARGE SCALE GENOMIC DNA]</scope>
    <source>
        <strain evidence="10 11">AU17976</strain>
    </source>
</reference>
<dbReference type="GO" id="GO:0019491">
    <property type="term" value="P:ectoine biosynthetic process"/>
    <property type="evidence" value="ECO:0007669"/>
    <property type="project" value="UniProtKB-UniPathway"/>
</dbReference>
<evidence type="ECO:0000259" key="9">
    <source>
        <dbReference type="PROSITE" id="PS51186"/>
    </source>
</evidence>
<evidence type="ECO:0000256" key="7">
    <source>
        <dbReference type="ARBA" id="ARBA00048924"/>
    </source>
</evidence>
<dbReference type="Gene3D" id="3.40.630.30">
    <property type="match status" value="1"/>
</dbReference>
<evidence type="ECO:0000256" key="5">
    <source>
        <dbReference type="ARBA" id="ARBA00022679"/>
    </source>
</evidence>
<evidence type="ECO:0000256" key="3">
    <source>
        <dbReference type="ARBA" id="ARBA00012355"/>
    </source>
</evidence>
<keyword evidence="6 8" id="KW-0012">Acyltransferase</keyword>
<dbReference type="Proteomes" id="UP000092213">
    <property type="component" value="Chromosome"/>
</dbReference>
<evidence type="ECO:0000256" key="2">
    <source>
        <dbReference type="ARBA" id="ARBA00010712"/>
    </source>
</evidence>
<sequence length="182" mass="19881">MTRAAIARAAAPPLAQEATHLFRTPRVTDGAAIHRLIAECPPLDLNAVYAYLLLCQHFSGTCVVAESPGGSIDGFVSAYVPPGQADRLFIWQVAVHERARGQRLARHMLHDLLRRPGLAAIRRLETTVGPDNHASRRTFIRLAADLGAHVAEQPFFGKQLFGQAEHDDEMLLSIGPFASTSR</sequence>
<proteinExistence type="inferred from homology"/>
<keyword evidence="5 8" id="KW-0808">Transferase</keyword>
<dbReference type="EC" id="2.3.1.178" evidence="3 8"/>
<dbReference type="STRING" id="463025.BAU08_08875"/>